<evidence type="ECO:0000256" key="1">
    <source>
        <dbReference type="SAM" id="Phobius"/>
    </source>
</evidence>
<dbReference type="EMBL" id="NMVO01000015">
    <property type="protein sequence ID" value="OYO11587.1"/>
    <property type="molecule type" value="Genomic_DNA"/>
</dbReference>
<evidence type="ECO:0000313" key="3">
    <source>
        <dbReference type="Proteomes" id="UP000215896"/>
    </source>
</evidence>
<dbReference type="Proteomes" id="UP000215896">
    <property type="component" value="Unassembled WGS sequence"/>
</dbReference>
<proteinExistence type="predicted"/>
<comment type="caution">
    <text evidence="2">The sequence shown here is derived from an EMBL/GenBank/DDBJ whole genome shotgun (WGS) entry which is preliminary data.</text>
</comment>
<keyword evidence="1" id="KW-1133">Transmembrane helix</keyword>
<dbReference type="AlphaFoldDB" id="A0A255G6N5"/>
<organism evidence="2 3">
    <name type="scientific">Enemella evansiae</name>
    <dbReference type="NCBI Taxonomy" id="2016499"/>
    <lineage>
        <taxon>Bacteria</taxon>
        <taxon>Bacillati</taxon>
        <taxon>Actinomycetota</taxon>
        <taxon>Actinomycetes</taxon>
        <taxon>Propionibacteriales</taxon>
        <taxon>Propionibacteriaceae</taxon>
        <taxon>Enemella</taxon>
    </lineage>
</organism>
<name>A0A255G6N5_9ACTN</name>
<evidence type="ECO:0000313" key="2">
    <source>
        <dbReference type="EMBL" id="OYO11587.1"/>
    </source>
</evidence>
<feature type="transmembrane region" description="Helical" evidence="1">
    <location>
        <begin position="42"/>
        <end position="61"/>
    </location>
</feature>
<gene>
    <name evidence="2" type="ORF">CGZ94_14245</name>
</gene>
<keyword evidence="1" id="KW-0812">Transmembrane</keyword>
<sequence length="71" mass="7838">MPWCRPFLPGAVGGWGPLTANRWWAAFRAAERGTAIELAVRWGFWAFVAVALTLGIVRGIWQLGTLAVLAW</sequence>
<accession>A0A255G6N5</accession>
<reference evidence="2 3" key="1">
    <citation type="submission" date="2017-07" db="EMBL/GenBank/DDBJ databases">
        <title>Draft whole genome sequences of clinical Proprionibacteriaceae strains.</title>
        <authorList>
            <person name="Bernier A.-M."/>
            <person name="Bernard K."/>
            <person name="Domingo M.-C."/>
        </authorList>
    </citation>
    <scope>NUCLEOTIDE SEQUENCE [LARGE SCALE GENOMIC DNA]</scope>
    <source>
        <strain evidence="2 3">NML 030167</strain>
    </source>
</reference>
<protein>
    <submittedName>
        <fullName evidence="2">Uncharacterized protein</fullName>
    </submittedName>
</protein>
<keyword evidence="1" id="KW-0472">Membrane</keyword>
<keyword evidence="3" id="KW-1185">Reference proteome</keyword>